<organism evidence="2 3">
    <name type="scientific">Slackia heliotrinireducens (strain ATCC 29202 / DSM 20476 / NCTC 11029 / RHS 1)</name>
    <name type="common">Peptococcus heliotrinreducens</name>
    <dbReference type="NCBI Taxonomy" id="471855"/>
    <lineage>
        <taxon>Bacteria</taxon>
        <taxon>Bacillati</taxon>
        <taxon>Actinomycetota</taxon>
        <taxon>Coriobacteriia</taxon>
        <taxon>Eggerthellales</taxon>
        <taxon>Eggerthellaceae</taxon>
        <taxon>Slackia</taxon>
    </lineage>
</organism>
<dbReference type="Pfam" id="PF14471">
    <property type="entry name" value="DUF4428"/>
    <property type="match status" value="1"/>
</dbReference>
<accession>C7N526</accession>
<evidence type="ECO:0000313" key="2">
    <source>
        <dbReference type="EMBL" id="ACV22011.1"/>
    </source>
</evidence>
<dbReference type="KEGG" id="shi:Shel_09730"/>
<dbReference type="eggNOG" id="COG4260">
    <property type="taxonomic scope" value="Bacteria"/>
</dbReference>
<dbReference type="AlphaFoldDB" id="C7N526"/>
<evidence type="ECO:0000259" key="1">
    <source>
        <dbReference type="Pfam" id="PF14471"/>
    </source>
</evidence>
<evidence type="ECO:0000313" key="3">
    <source>
        <dbReference type="Proteomes" id="UP000002026"/>
    </source>
</evidence>
<dbReference type="STRING" id="471855.Shel_09730"/>
<dbReference type="InterPro" id="IPR027872">
    <property type="entry name" value="DUF4428"/>
</dbReference>
<dbReference type="EMBL" id="CP001684">
    <property type="protein sequence ID" value="ACV22011.1"/>
    <property type="molecule type" value="Genomic_DNA"/>
</dbReference>
<proteinExistence type="predicted"/>
<dbReference type="Proteomes" id="UP000002026">
    <property type="component" value="Chromosome"/>
</dbReference>
<reference evidence="2 3" key="1">
    <citation type="journal article" date="2009" name="Stand. Genomic Sci.">
        <title>Complete genome sequence of Slackia heliotrinireducens type strain (RHS 1).</title>
        <authorList>
            <person name="Pukall R."/>
            <person name="Lapidus A."/>
            <person name="Nolan M."/>
            <person name="Copeland A."/>
            <person name="Glavina Del Rio T."/>
            <person name="Lucas S."/>
            <person name="Chen F."/>
            <person name="Tice H."/>
            <person name="Cheng J.F."/>
            <person name="Chertkov O."/>
            <person name="Bruce D."/>
            <person name="Goodwin L."/>
            <person name="Kuske C."/>
            <person name="Brettin T."/>
            <person name="Detter J.C."/>
            <person name="Han C."/>
            <person name="Pitluck S."/>
            <person name="Pati A."/>
            <person name="Mavrommatis K."/>
            <person name="Ivanova N."/>
            <person name="Ovchinnikova G."/>
            <person name="Chen A."/>
            <person name="Palaniappan K."/>
            <person name="Schneider S."/>
            <person name="Rohde M."/>
            <person name="Chain P."/>
            <person name="D'haeseleer P."/>
            <person name="Goker M."/>
            <person name="Bristow J."/>
            <person name="Eisen J.A."/>
            <person name="Markowitz V."/>
            <person name="Kyrpides N.C."/>
            <person name="Klenk H.P."/>
            <person name="Hugenholtz P."/>
        </authorList>
    </citation>
    <scope>NUCLEOTIDE SEQUENCE [LARGE SCALE GENOMIC DNA]</scope>
    <source>
        <strain evidence="3">ATCC 29202 / DSM 20476 / NCTC 11029 / RHS 1</strain>
    </source>
</reference>
<keyword evidence="3" id="KW-1185">Reference proteome</keyword>
<protein>
    <recommendedName>
        <fullName evidence="1">DUF4428 domain-containing protein</fullName>
    </recommendedName>
</protein>
<name>C7N526_SLAHD</name>
<dbReference type="HOGENOM" id="CLU_078441_0_0_11"/>
<dbReference type="RefSeq" id="WP_012798115.1">
    <property type="nucleotide sequence ID" value="NC_013165.1"/>
</dbReference>
<feature type="domain" description="DUF4428" evidence="1">
    <location>
        <begin position="12"/>
        <end position="60"/>
    </location>
</feature>
<sequence length="314" mass="34519">MGLFDGLTKEKHCAVCGKEVGLFGKAKLKDGNYVCDDCSAKFSPFMSGWKAYPIEKINDHLAYREANEMALQEFAATDTFGAATKVVVDSRKGWFIVTSRDPWREGNPDIIGFNQVANCSYSVSETKTEIYKVNEPGHRESYEPKRYDTDYDIFVTIEVDSPWYSTIRFKTNPSRIKVKGSKEWDAAEAEAQRIQDLMMGVRNLSRQAEIEAQLSALRVEKAAEPEPANEVAAAPDAGAWACSCGQQGNTGNFCQNCGSPKPGPSEWTCECGAANSGNFCQNCGKPRPEAASWQCECGSVNTSKFCGNCGKPRP</sequence>
<gene>
    <name evidence="2" type="ordered locus">Shel_09730</name>
</gene>